<feature type="domain" description="ABC transmembrane type-1" evidence="9">
    <location>
        <begin position="404"/>
        <end position="598"/>
    </location>
</feature>
<feature type="transmembrane region" description="Helical" evidence="8">
    <location>
        <begin position="408"/>
        <end position="429"/>
    </location>
</feature>
<evidence type="ECO:0000313" key="10">
    <source>
        <dbReference type="EMBL" id="HIY65663.1"/>
    </source>
</evidence>
<keyword evidence="4" id="KW-0997">Cell inner membrane</keyword>
<evidence type="ECO:0000256" key="3">
    <source>
        <dbReference type="ARBA" id="ARBA00022475"/>
    </source>
</evidence>
<feature type="transmembrane region" description="Helical" evidence="8">
    <location>
        <begin position="137"/>
        <end position="158"/>
    </location>
</feature>
<comment type="similarity">
    <text evidence="8">Belongs to the binding-protein-dependent transport system permease family.</text>
</comment>
<reference evidence="10" key="2">
    <citation type="submission" date="2021-04" db="EMBL/GenBank/DDBJ databases">
        <authorList>
            <person name="Gilroy R."/>
        </authorList>
    </citation>
    <scope>NUCLEOTIDE SEQUENCE</scope>
    <source>
        <strain evidence="10">ChiGjej1B1-98</strain>
    </source>
</reference>
<feature type="transmembrane region" description="Helical" evidence="8">
    <location>
        <begin position="34"/>
        <end position="58"/>
    </location>
</feature>
<dbReference type="PROSITE" id="PS50928">
    <property type="entry name" value="ABC_TM1"/>
    <property type="match status" value="2"/>
</dbReference>
<dbReference type="Pfam" id="PF00528">
    <property type="entry name" value="BPD_transp_1"/>
    <property type="match status" value="2"/>
</dbReference>
<feature type="transmembrane region" description="Helical" evidence="8">
    <location>
        <begin position="242"/>
        <end position="265"/>
    </location>
</feature>
<feature type="transmembrane region" description="Helical" evidence="8">
    <location>
        <begin position="449"/>
        <end position="467"/>
    </location>
</feature>
<name>A0A9D1YU14_9MICO</name>
<gene>
    <name evidence="10" type="ORF">H9830_05235</name>
</gene>
<evidence type="ECO:0000256" key="5">
    <source>
        <dbReference type="ARBA" id="ARBA00022692"/>
    </source>
</evidence>
<keyword evidence="6 8" id="KW-1133">Transmembrane helix</keyword>
<feature type="transmembrane region" description="Helical" evidence="8">
    <location>
        <begin position="285"/>
        <end position="306"/>
    </location>
</feature>
<evidence type="ECO:0000313" key="11">
    <source>
        <dbReference type="Proteomes" id="UP000824005"/>
    </source>
</evidence>
<keyword evidence="7 8" id="KW-0472">Membrane</keyword>
<evidence type="ECO:0000256" key="2">
    <source>
        <dbReference type="ARBA" id="ARBA00022448"/>
    </source>
</evidence>
<comment type="caution">
    <text evidence="10">The sequence shown here is derived from an EMBL/GenBank/DDBJ whole genome shotgun (WGS) entry which is preliminary data.</text>
</comment>
<organism evidence="10 11">
    <name type="scientific">Candidatus Agrococcus pullicola</name>
    <dbReference type="NCBI Taxonomy" id="2838429"/>
    <lineage>
        <taxon>Bacteria</taxon>
        <taxon>Bacillati</taxon>
        <taxon>Actinomycetota</taxon>
        <taxon>Actinomycetes</taxon>
        <taxon>Micrococcales</taxon>
        <taxon>Microbacteriaceae</taxon>
        <taxon>Agrococcus</taxon>
    </lineage>
</organism>
<dbReference type="GO" id="GO:0005886">
    <property type="term" value="C:plasma membrane"/>
    <property type="evidence" value="ECO:0007669"/>
    <property type="project" value="UniProtKB-SubCell"/>
</dbReference>
<dbReference type="PANTHER" id="PTHR43357:SF4">
    <property type="entry name" value="INNER MEMBRANE ABC TRANSPORTER PERMEASE PROTEIN YDCV"/>
    <property type="match status" value="1"/>
</dbReference>
<feature type="transmembrane region" description="Helical" evidence="8">
    <location>
        <begin position="578"/>
        <end position="598"/>
    </location>
</feature>
<comment type="subcellular location">
    <subcellularLocation>
        <location evidence="1">Cell inner membrane</location>
        <topology evidence="1">Multi-pass membrane protein</topology>
    </subcellularLocation>
    <subcellularLocation>
        <location evidence="8">Cell membrane</location>
        <topology evidence="8">Multi-pass membrane protein</topology>
    </subcellularLocation>
</comment>
<keyword evidence="5 8" id="KW-0812">Transmembrane</keyword>
<evidence type="ECO:0000256" key="1">
    <source>
        <dbReference type="ARBA" id="ARBA00004429"/>
    </source>
</evidence>
<keyword evidence="3" id="KW-1003">Cell membrane</keyword>
<evidence type="ECO:0000256" key="7">
    <source>
        <dbReference type="ARBA" id="ARBA00023136"/>
    </source>
</evidence>
<feature type="transmembrane region" description="Helical" evidence="8">
    <location>
        <begin position="181"/>
        <end position="205"/>
    </location>
</feature>
<feature type="transmembrane region" description="Helical" evidence="8">
    <location>
        <begin position="473"/>
        <end position="494"/>
    </location>
</feature>
<dbReference type="CDD" id="cd06261">
    <property type="entry name" value="TM_PBP2"/>
    <property type="match status" value="2"/>
</dbReference>
<evidence type="ECO:0000256" key="6">
    <source>
        <dbReference type="ARBA" id="ARBA00022989"/>
    </source>
</evidence>
<keyword evidence="2 8" id="KW-0813">Transport</keyword>
<dbReference type="EMBL" id="DXDC01000152">
    <property type="protein sequence ID" value="HIY65663.1"/>
    <property type="molecule type" value="Genomic_DNA"/>
</dbReference>
<accession>A0A9D1YU14</accession>
<sequence length="612" mass="65947">MVIEVERSTQSDSKPGRSAIRWPRRAAIALRNPATLLGLVLIAFFGYLIVAPVVSMLLGAVQVAFGDDARIGAPAGSLTSYYFERVFASSVSDITFYEPLRNTLLLSLAAIVLALVVGVPVAWLLSRTDLPGRRWFSTALIVPYMLPAWTYAFAWLTIFKNRRVGGAPGWVESLGIAVPDWLAYGPLPILTIFTLHFIPFVILLVTNAMKNLPDDLTEAAQVLGASSAVRTRKIILPLLKPALLSAATLIFAKALGEFGVAYVLGTPAGFSVLSTTLYQSISTQQPGVAAVIATVMVVLGSLSVYVDLRFLREMKRFATVSGRGFRGRTRSLGARRWPAFFGVTGLFSLSVVIPLAVLVLSTLMRIPGRFEWSNLTLDYWIGRNLPTVGFSDGILVNPNTWEATWNTVWMVGIASIAAGVLGMLVGYVVARSPARWIGTTLRAVTFMPYLLPGIAFAVAILSLFAVQRGPIPALYGTALLLILAMIADEMPFASRAGTSAMMQMGRESEEAAQTLGAGWLQRMRRIVLPMQRNALASAILLPFIAGVQGLSLVIILATPGTQLLTTLSMNLVDNGYTHASNGVVVLICLIALSGTWLARRLFRADLSSGLGS</sequence>
<evidence type="ECO:0000256" key="8">
    <source>
        <dbReference type="RuleBase" id="RU363032"/>
    </source>
</evidence>
<dbReference type="SUPFAM" id="SSF161098">
    <property type="entry name" value="MetI-like"/>
    <property type="match status" value="2"/>
</dbReference>
<feature type="transmembrane region" description="Helical" evidence="8">
    <location>
        <begin position="104"/>
        <end position="125"/>
    </location>
</feature>
<dbReference type="InterPro" id="IPR035906">
    <property type="entry name" value="MetI-like_sf"/>
</dbReference>
<dbReference type="InterPro" id="IPR000515">
    <property type="entry name" value="MetI-like"/>
</dbReference>
<dbReference type="Proteomes" id="UP000824005">
    <property type="component" value="Unassembled WGS sequence"/>
</dbReference>
<evidence type="ECO:0000259" key="9">
    <source>
        <dbReference type="PROSITE" id="PS50928"/>
    </source>
</evidence>
<feature type="transmembrane region" description="Helical" evidence="8">
    <location>
        <begin position="534"/>
        <end position="558"/>
    </location>
</feature>
<dbReference type="PANTHER" id="PTHR43357">
    <property type="entry name" value="INNER MEMBRANE ABC TRANSPORTER PERMEASE PROTEIN YDCV"/>
    <property type="match status" value="1"/>
</dbReference>
<feature type="transmembrane region" description="Helical" evidence="8">
    <location>
        <begin position="337"/>
        <end position="364"/>
    </location>
</feature>
<evidence type="ECO:0000256" key="4">
    <source>
        <dbReference type="ARBA" id="ARBA00022519"/>
    </source>
</evidence>
<dbReference type="Gene3D" id="1.10.3720.10">
    <property type="entry name" value="MetI-like"/>
    <property type="match status" value="2"/>
</dbReference>
<dbReference type="GO" id="GO:0055085">
    <property type="term" value="P:transmembrane transport"/>
    <property type="evidence" value="ECO:0007669"/>
    <property type="project" value="InterPro"/>
</dbReference>
<proteinExistence type="inferred from homology"/>
<dbReference type="AlphaFoldDB" id="A0A9D1YU14"/>
<reference evidence="10" key="1">
    <citation type="journal article" date="2021" name="PeerJ">
        <title>Extensive microbial diversity within the chicken gut microbiome revealed by metagenomics and culture.</title>
        <authorList>
            <person name="Gilroy R."/>
            <person name="Ravi A."/>
            <person name="Getino M."/>
            <person name="Pursley I."/>
            <person name="Horton D.L."/>
            <person name="Alikhan N.F."/>
            <person name="Baker D."/>
            <person name="Gharbi K."/>
            <person name="Hall N."/>
            <person name="Watson M."/>
            <person name="Adriaenssens E.M."/>
            <person name="Foster-Nyarko E."/>
            <person name="Jarju S."/>
            <person name="Secka A."/>
            <person name="Antonio M."/>
            <person name="Oren A."/>
            <person name="Chaudhuri R.R."/>
            <person name="La Ragione R."/>
            <person name="Hildebrand F."/>
            <person name="Pallen M.J."/>
        </authorList>
    </citation>
    <scope>NUCLEOTIDE SEQUENCE</scope>
    <source>
        <strain evidence="10">ChiGjej1B1-98</strain>
    </source>
</reference>
<feature type="domain" description="ABC transmembrane type-1" evidence="9">
    <location>
        <begin position="100"/>
        <end position="307"/>
    </location>
</feature>
<protein>
    <submittedName>
        <fullName evidence="10">Iron ABC transporter permease</fullName>
    </submittedName>
</protein>